<feature type="compositionally biased region" description="Polar residues" evidence="1">
    <location>
        <begin position="309"/>
        <end position="322"/>
    </location>
</feature>
<comment type="caution">
    <text evidence="2">The sequence shown here is derived from an EMBL/GenBank/DDBJ whole genome shotgun (WGS) entry which is preliminary data.</text>
</comment>
<feature type="region of interest" description="Disordered" evidence="1">
    <location>
        <begin position="306"/>
        <end position="325"/>
    </location>
</feature>
<dbReference type="RefSeq" id="WP_322497379.1">
    <property type="nucleotide sequence ID" value="NZ_JARGYT010000008.1"/>
</dbReference>
<reference evidence="2 3" key="1">
    <citation type="submission" date="2023-02" db="EMBL/GenBank/DDBJ databases">
        <title>Host association and intracellularity evolved multiple times independently in the Rickettsiales.</title>
        <authorList>
            <person name="Castelli M."/>
            <person name="Nardi T."/>
            <person name="Gammuto L."/>
            <person name="Bellinzona G."/>
            <person name="Sabaneyeva E."/>
            <person name="Potekhin A."/>
            <person name="Serra V."/>
            <person name="Petroni G."/>
            <person name="Sassera D."/>
        </authorList>
    </citation>
    <scope>NUCLEOTIDE SEQUENCE [LARGE SCALE GENOMIC DNA]</scope>
    <source>
        <strain evidence="2 3">BOD18</strain>
    </source>
</reference>
<evidence type="ECO:0000313" key="2">
    <source>
        <dbReference type="EMBL" id="MDZ5761877.1"/>
    </source>
</evidence>
<accession>A0ABU5L6X2</accession>
<evidence type="ECO:0000313" key="3">
    <source>
        <dbReference type="Proteomes" id="UP001293791"/>
    </source>
</evidence>
<proteinExistence type="predicted"/>
<organism evidence="2 3">
    <name type="scientific">Candidatus Cyrtobacter comes</name>
    <dbReference type="NCBI Taxonomy" id="675776"/>
    <lineage>
        <taxon>Bacteria</taxon>
        <taxon>Pseudomonadati</taxon>
        <taxon>Pseudomonadota</taxon>
        <taxon>Alphaproteobacteria</taxon>
        <taxon>Rickettsiales</taxon>
        <taxon>Candidatus Midichloriaceae</taxon>
        <taxon>Candidatus Cyrtobacter</taxon>
    </lineage>
</organism>
<evidence type="ECO:0000256" key="1">
    <source>
        <dbReference type="SAM" id="MobiDB-lite"/>
    </source>
</evidence>
<feature type="compositionally biased region" description="Low complexity" evidence="1">
    <location>
        <begin position="289"/>
        <end position="299"/>
    </location>
</feature>
<sequence>MPNPLDNPLTHYAIPTHKLLPPTNPPYRSQQSPQQSHTPILPDVILSFRDGSFILRLISKNGILVDYHIKPGELIEAIGLITKLFIEDPHIINSPVKIRILRQEPNLHLQDSTSELSITTETSMPGYIVFRITNSASVLAGGGQMSKCREQLINIIDGILDATYSLYEHIKEGPPLEAEDIIMTLSQAKSQIIQKTQELTASLLQELQNPVSGQSNNPGNSLHVEKKQHLDPKKALHRSLSTEQGGRMINDPTGCKLDDESTQPSQSEQTPSTVVGPGRQPTTAGFEGSTQPSQSEQTTSTLAAFDGQPATTGSEGSTQPTSELPAIPHLAGASVEGDDNGPSQLADSNGSHGLTVDDIYCDIASLHSQDMQHGTKDSDCCALL</sequence>
<feature type="compositionally biased region" description="Polar residues" evidence="1">
    <location>
        <begin position="341"/>
        <end position="352"/>
    </location>
</feature>
<protein>
    <submittedName>
        <fullName evidence="2">Uncharacterized protein</fullName>
    </submittedName>
</protein>
<feature type="region of interest" description="Disordered" evidence="1">
    <location>
        <begin position="209"/>
        <end position="299"/>
    </location>
</feature>
<feature type="compositionally biased region" description="Basic and acidic residues" evidence="1">
    <location>
        <begin position="223"/>
        <end position="234"/>
    </location>
</feature>
<feature type="compositionally biased region" description="Polar residues" evidence="1">
    <location>
        <begin position="209"/>
        <end position="220"/>
    </location>
</feature>
<feature type="compositionally biased region" description="Low complexity" evidence="1">
    <location>
        <begin position="262"/>
        <end position="273"/>
    </location>
</feature>
<keyword evidence="3" id="KW-1185">Reference proteome</keyword>
<dbReference type="Proteomes" id="UP001293791">
    <property type="component" value="Unassembled WGS sequence"/>
</dbReference>
<feature type="region of interest" description="Disordered" evidence="1">
    <location>
        <begin position="331"/>
        <end position="352"/>
    </location>
</feature>
<gene>
    <name evidence="2" type="ORF">Cyrtocomes_00237</name>
</gene>
<name>A0ABU5L6X2_9RICK</name>
<dbReference type="EMBL" id="JARGYT010000008">
    <property type="protein sequence ID" value="MDZ5761877.1"/>
    <property type="molecule type" value="Genomic_DNA"/>
</dbReference>